<feature type="region of interest" description="Disordered" evidence="1">
    <location>
        <begin position="1"/>
        <end position="35"/>
    </location>
</feature>
<reference evidence="2" key="2">
    <citation type="submission" date="2020-09" db="EMBL/GenBank/DDBJ databases">
        <authorList>
            <person name="Sun Q."/>
            <person name="Zhou Y."/>
        </authorList>
    </citation>
    <scope>NUCLEOTIDE SEQUENCE</scope>
    <source>
        <strain evidence="2">CGMCC 4.7368</strain>
    </source>
</reference>
<name>A0A917YXA9_9ACTN</name>
<sequence>MSADLPRSPALRASDAERDRVIQLGGPGRRGGLKGGNARYLEISDAFGAADARGDVRSWDI</sequence>
<proteinExistence type="predicted"/>
<evidence type="ECO:0000313" key="2">
    <source>
        <dbReference type="EMBL" id="GGO69271.1"/>
    </source>
</evidence>
<reference evidence="2" key="1">
    <citation type="journal article" date="2014" name="Int. J. Syst. Evol. Microbiol.">
        <title>Complete genome sequence of Corynebacterium casei LMG S-19264T (=DSM 44701T), isolated from a smear-ripened cheese.</title>
        <authorList>
            <consortium name="US DOE Joint Genome Institute (JGI-PGF)"/>
            <person name="Walter F."/>
            <person name="Albersmeier A."/>
            <person name="Kalinowski J."/>
            <person name="Ruckert C."/>
        </authorList>
    </citation>
    <scope>NUCLEOTIDE SEQUENCE</scope>
    <source>
        <strain evidence="2">CGMCC 4.7368</strain>
    </source>
</reference>
<dbReference type="EMBL" id="BMNH01000007">
    <property type="protein sequence ID" value="GGO69271.1"/>
    <property type="molecule type" value="Genomic_DNA"/>
</dbReference>
<gene>
    <name evidence="2" type="ORF">GCM10012289_30000</name>
</gene>
<organism evidence="2 3">
    <name type="scientific">Nonomuraea cavernae</name>
    <dbReference type="NCBI Taxonomy" id="2045107"/>
    <lineage>
        <taxon>Bacteria</taxon>
        <taxon>Bacillati</taxon>
        <taxon>Actinomycetota</taxon>
        <taxon>Actinomycetes</taxon>
        <taxon>Streptosporangiales</taxon>
        <taxon>Streptosporangiaceae</taxon>
        <taxon>Nonomuraea</taxon>
    </lineage>
</organism>
<protein>
    <submittedName>
        <fullName evidence="2">Uncharacterized protein</fullName>
    </submittedName>
</protein>
<dbReference type="AlphaFoldDB" id="A0A917YXA9"/>
<accession>A0A917YXA9</accession>
<feature type="compositionally biased region" description="Gly residues" evidence="1">
    <location>
        <begin position="25"/>
        <end position="35"/>
    </location>
</feature>
<keyword evidence="3" id="KW-1185">Reference proteome</keyword>
<dbReference type="Proteomes" id="UP000646523">
    <property type="component" value="Unassembled WGS sequence"/>
</dbReference>
<evidence type="ECO:0000256" key="1">
    <source>
        <dbReference type="SAM" id="MobiDB-lite"/>
    </source>
</evidence>
<comment type="caution">
    <text evidence="2">The sequence shown here is derived from an EMBL/GenBank/DDBJ whole genome shotgun (WGS) entry which is preliminary data.</text>
</comment>
<evidence type="ECO:0000313" key="3">
    <source>
        <dbReference type="Proteomes" id="UP000646523"/>
    </source>
</evidence>